<dbReference type="GO" id="GO:0003677">
    <property type="term" value="F:DNA binding"/>
    <property type="evidence" value="ECO:0007669"/>
    <property type="project" value="InterPro"/>
</dbReference>
<reference evidence="2" key="1">
    <citation type="submission" date="2022-12" db="EMBL/GenBank/DDBJ databases">
        <authorList>
            <person name="Petersen C."/>
        </authorList>
    </citation>
    <scope>NUCLEOTIDE SEQUENCE</scope>
    <source>
        <strain evidence="2">IBT 21472</strain>
    </source>
</reference>
<sequence length="135" mass="16186">MCFIPRNLRSYQETDISQMTQPLSRVKREQLRKRRNNLLRRHNEFWLLYGIKTWLIMEQPDGQIFTYHSHPDVRPPSKYETGNRSGVNRTPADYDASKSAQPVDRKLPVFSTPNRQHDIWRELAEYLKNNRPTDM</sequence>
<proteinExistence type="predicted"/>
<comment type="caution">
    <text evidence="2">The sequence shown here is derived from an EMBL/GenBank/DDBJ whole genome shotgun (WGS) entry which is preliminary data.</text>
</comment>
<dbReference type="SUPFAM" id="SSF55455">
    <property type="entry name" value="SRF-like"/>
    <property type="match status" value="1"/>
</dbReference>
<feature type="region of interest" description="Disordered" evidence="1">
    <location>
        <begin position="67"/>
        <end position="110"/>
    </location>
</feature>
<dbReference type="Proteomes" id="UP001147746">
    <property type="component" value="Unassembled WGS sequence"/>
</dbReference>
<accession>A0A9W9QDS6</accession>
<dbReference type="GO" id="GO:0045944">
    <property type="term" value="P:positive regulation of transcription by RNA polymerase II"/>
    <property type="evidence" value="ECO:0007669"/>
    <property type="project" value="UniProtKB-ARBA"/>
</dbReference>
<gene>
    <name evidence="2" type="ORF">N7476_000291</name>
</gene>
<name>A0A9W9QDS6_9EURO</name>
<dbReference type="GO" id="GO:0046983">
    <property type="term" value="F:protein dimerization activity"/>
    <property type="evidence" value="ECO:0007669"/>
    <property type="project" value="InterPro"/>
</dbReference>
<evidence type="ECO:0000256" key="1">
    <source>
        <dbReference type="SAM" id="MobiDB-lite"/>
    </source>
</evidence>
<dbReference type="AlphaFoldDB" id="A0A9W9QDS6"/>
<evidence type="ECO:0000313" key="2">
    <source>
        <dbReference type="EMBL" id="KAJ5330508.1"/>
    </source>
</evidence>
<evidence type="ECO:0000313" key="3">
    <source>
        <dbReference type="Proteomes" id="UP001147746"/>
    </source>
</evidence>
<keyword evidence="3" id="KW-1185">Reference proteome</keyword>
<dbReference type="EMBL" id="JAPZBO010000001">
    <property type="protein sequence ID" value="KAJ5330508.1"/>
    <property type="molecule type" value="Genomic_DNA"/>
</dbReference>
<protein>
    <submittedName>
        <fullName evidence="2">Uncharacterized protein</fullName>
    </submittedName>
</protein>
<organism evidence="2 3">
    <name type="scientific">Penicillium atrosanguineum</name>
    <dbReference type="NCBI Taxonomy" id="1132637"/>
    <lineage>
        <taxon>Eukaryota</taxon>
        <taxon>Fungi</taxon>
        <taxon>Dikarya</taxon>
        <taxon>Ascomycota</taxon>
        <taxon>Pezizomycotina</taxon>
        <taxon>Eurotiomycetes</taxon>
        <taxon>Eurotiomycetidae</taxon>
        <taxon>Eurotiales</taxon>
        <taxon>Aspergillaceae</taxon>
        <taxon>Penicillium</taxon>
    </lineage>
</organism>
<reference evidence="2" key="2">
    <citation type="journal article" date="2023" name="IMA Fungus">
        <title>Comparative genomic study of the Penicillium genus elucidates a diverse pangenome and 15 lateral gene transfer events.</title>
        <authorList>
            <person name="Petersen C."/>
            <person name="Sorensen T."/>
            <person name="Nielsen M.R."/>
            <person name="Sondergaard T.E."/>
            <person name="Sorensen J.L."/>
            <person name="Fitzpatrick D.A."/>
            <person name="Frisvad J.C."/>
            <person name="Nielsen K.L."/>
        </authorList>
    </citation>
    <scope>NUCLEOTIDE SEQUENCE</scope>
    <source>
        <strain evidence="2">IBT 21472</strain>
    </source>
</reference>
<dbReference type="InterPro" id="IPR036879">
    <property type="entry name" value="TF_MADSbox_sf"/>
</dbReference>